<feature type="coiled-coil region" evidence="1">
    <location>
        <begin position="439"/>
        <end position="480"/>
    </location>
</feature>
<feature type="region of interest" description="Disordered" evidence="2">
    <location>
        <begin position="358"/>
        <end position="381"/>
    </location>
</feature>
<dbReference type="OrthoDB" id="10693272at2759"/>
<feature type="coiled-coil region" evidence="1">
    <location>
        <begin position="909"/>
        <end position="936"/>
    </location>
</feature>
<feature type="region of interest" description="Disordered" evidence="2">
    <location>
        <begin position="1217"/>
        <end position="1263"/>
    </location>
</feature>
<feature type="compositionally biased region" description="Polar residues" evidence="2">
    <location>
        <begin position="1116"/>
        <end position="1125"/>
    </location>
</feature>
<protein>
    <submittedName>
        <fullName evidence="3">Uncharacterized protein</fullName>
    </submittedName>
</protein>
<dbReference type="Proteomes" id="UP000253472">
    <property type="component" value="Unassembled WGS sequence"/>
</dbReference>
<feature type="region of interest" description="Disordered" evidence="2">
    <location>
        <begin position="1408"/>
        <end position="1521"/>
    </location>
</feature>
<feature type="region of interest" description="Disordered" evidence="2">
    <location>
        <begin position="1114"/>
        <end position="1133"/>
    </location>
</feature>
<keyword evidence="1" id="KW-0175">Coiled coil</keyword>
<gene>
    <name evidence="3" type="ORF">Cantr_07221</name>
</gene>
<feature type="compositionally biased region" description="Polar residues" evidence="2">
    <location>
        <begin position="1499"/>
        <end position="1514"/>
    </location>
</feature>
<name>A0A367XZF7_9ASCO</name>
<dbReference type="EMBL" id="QLNQ01000027">
    <property type="protein sequence ID" value="RCK58964.1"/>
    <property type="molecule type" value="Genomic_DNA"/>
</dbReference>
<dbReference type="STRING" id="5486.A0A367XZF7"/>
<keyword evidence="4" id="KW-1185">Reference proteome</keyword>
<feature type="compositionally biased region" description="Polar residues" evidence="2">
    <location>
        <begin position="199"/>
        <end position="212"/>
    </location>
</feature>
<feature type="compositionally biased region" description="Basic and acidic residues" evidence="2">
    <location>
        <begin position="32"/>
        <end position="43"/>
    </location>
</feature>
<feature type="region of interest" description="Disordered" evidence="2">
    <location>
        <begin position="1301"/>
        <end position="1324"/>
    </location>
</feature>
<sequence>MKQNTVPSQQIPEELAEQVQPLTEDDNYFESIRGEKPLNEEASGRAVSTLDDDMIFDATDALEPPDGETEFPNDGEGTRNNQLQEEQNGGQDVSSVRDGHTETATGPAEEPHEAPTRPIELDEIEFLEIESQDQLTQKVSRQSQRPNPPRLQIIGNVARLYNSSDESSDDDEVEEPPGSTIRETELNQANEGPSKPQDGGQSHNRPGDTTHNGGVVTEELPSNGHDEAGAMAEVDNTEAVDVPEMEAVDFAMEDVAENESHLRETIQKLREVVERAEAELAQREAAAKEIIEKGEGIRLAKERRIESLRQETEDLRQQLVEAERSIETEKEARESTEQRLRGLEQSYEQRLTELERTLATAESDAANEKREWESAQSEREKEVAQLTQQLASAKESLETEKEQRREIQEKLKEAVKWGERAMDLATDKVAEYVRELGLRRSAEGRIEELRKHIESLQASEVAIKEDVQKEKDERQHIEEELCKAQAENADLAKRLGATKYDLTVMTTSREAMRRESERLQWEVAGLTQELISTKSSIIKARAARQQAEKEATDLRGQNEALENKALELSGKLETVMEANKDAEEMVLSANNAHEAAEEKLRELSLQKTIAETEAQKEIDQLTSEVLEMREALRRETTTREAKEREAAALVHEVSGIKADLAIQRIRRVQADEKVDELTRREAQVRKAMEDEVTKRMQTEEENAQLALRILESESSAENERRAVEATERENEELKLQVASHQQLALELATRKEMEVRERQARELSEQKVEGLHEKLRATKEDVEIKIQQLTLNSQMLQKTIQKVREVEEEADRRTTEFLEKTALVTETADKERASRENAKEKCKQLTFELIDIKSTIQREKKARVYAEENNKSLTLRLIEEKSATQSERRAKERAEQLALEENLGNQAEKQRMTTELAQLQAALETERDERQKVAAERATIQAKLEEVTAICAQLRVHLSQEVTAAKKLVEDEKAARESLEISLQQTVAELRNQVANLFRKQIALLAAGMAVQKDFVESMAAELAQKEYKDPDDPMDVGEENSLSITREEDNELATGTRRESLATGSTSETECSAMIVEVLKEYDSMMREESAGERNFENYWVLNSPLPEEARQYEPQVQQLQQTAENRESESQRQFLVTLQVPMNRRIDTAQAFLSERNADRTGQVNGSQQSNHSWDGSLQDSDSEFARELDEKYQRLHGTSSSRHISKMMLTDNHPIEEDQSNNDEEPVYSESVDTGTTSSSSANSQGFDATSQASNGVVQSASIDPRELSYIEREAASRVNPNSLAIIYLHFSGKREANETAEEQRTAPQKDATIETVSEASTTIRKEVPHGRRNPATKDSAIRRYISSGKHRSAIEAHIRSASTRRDGTVRNIRNADNPTGIATALPTVVERIGGVEKVVVDLTIDSESEENDENDTTGNSRPLSPKVISRRGQKKQDGRVGKAGLILTTRNNRKKLRVEDENPMGNKAEREGERSGEYESTATPDKEESAPEETSAVTSKESSGTANESNNKSHEEVSLISRIKLIYLGKSDGNSDRESAQSAEIYPLATIDSIDKFSFRPWHRAAYFSKDSRSEIDESGTSESGTSESEASESGTSESEDEMDFAVRHRKSNRKTTNLRVKHDEIREQLVPCETSEPSTPQRLDNMLDEILAGSVKRKSNPKSKANRAKARKRGRQSRKGKSTKA</sequence>
<evidence type="ECO:0000256" key="2">
    <source>
        <dbReference type="SAM" id="MobiDB-lite"/>
    </source>
</evidence>
<accession>A0A367XZF7</accession>
<feature type="region of interest" description="Disordered" evidence="2">
    <location>
        <begin position="1157"/>
        <end position="1184"/>
    </location>
</feature>
<feature type="coiled-coil region" evidence="1">
    <location>
        <begin position="693"/>
        <end position="848"/>
    </location>
</feature>
<evidence type="ECO:0000256" key="1">
    <source>
        <dbReference type="SAM" id="Coils"/>
    </source>
</evidence>
<feature type="compositionally biased region" description="Acidic residues" evidence="2">
    <location>
        <begin position="1408"/>
        <end position="1419"/>
    </location>
</feature>
<feature type="compositionally biased region" description="Acidic residues" evidence="2">
    <location>
        <begin position="63"/>
        <end position="73"/>
    </location>
</feature>
<feature type="compositionally biased region" description="Polar residues" evidence="2">
    <location>
        <begin position="1"/>
        <end position="11"/>
    </location>
</feature>
<feature type="region of interest" description="Disordered" evidence="2">
    <location>
        <begin position="322"/>
        <end position="346"/>
    </location>
</feature>
<evidence type="ECO:0000313" key="3">
    <source>
        <dbReference type="EMBL" id="RCK58964.1"/>
    </source>
</evidence>
<feature type="compositionally biased region" description="Acidic residues" evidence="2">
    <location>
        <begin position="121"/>
        <end position="131"/>
    </location>
</feature>
<feature type="region of interest" description="Disordered" evidence="2">
    <location>
        <begin position="1572"/>
        <end position="1690"/>
    </location>
</feature>
<feature type="compositionally biased region" description="Basic and acidic residues" evidence="2">
    <location>
        <begin position="366"/>
        <end position="381"/>
    </location>
</feature>
<feature type="compositionally biased region" description="Low complexity" evidence="2">
    <location>
        <begin position="80"/>
        <end position="91"/>
    </location>
</feature>
<feature type="compositionally biased region" description="Acidic residues" evidence="2">
    <location>
        <begin position="166"/>
        <end position="175"/>
    </location>
</feature>
<feature type="compositionally biased region" description="Polar residues" evidence="2">
    <location>
        <begin position="132"/>
        <end position="145"/>
    </location>
</feature>
<feature type="compositionally biased region" description="Basic and acidic residues" evidence="2">
    <location>
        <begin position="1471"/>
        <end position="1481"/>
    </location>
</feature>
<feature type="compositionally biased region" description="Polar residues" evidence="2">
    <location>
        <begin position="1234"/>
        <end position="1263"/>
    </location>
</feature>
<comment type="caution">
    <text evidence="3">The sequence shown here is derived from an EMBL/GenBank/DDBJ whole genome shotgun (WGS) entry which is preliminary data.</text>
</comment>
<reference evidence="3 4" key="1">
    <citation type="submission" date="2018-06" db="EMBL/GenBank/DDBJ databases">
        <title>Whole genome sequencing of Candida tropicalis (genome annotated by CSBL at Korea University).</title>
        <authorList>
            <person name="Ahn J."/>
        </authorList>
    </citation>
    <scope>NUCLEOTIDE SEQUENCE [LARGE SCALE GENOMIC DNA]</scope>
    <source>
        <strain evidence="3 4">ATCC 20962</strain>
    </source>
</reference>
<evidence type="ECO:0000313" key="4">
    <source>
        <dbReference type="Proteomes" id="UP000253472"/>
    </source>
</evidence>
<feature type="compositionally biased region" description="Polar residues" evidence="2">
    <location>
        <begin position="1162"/>
        <end position="1182"/>
    </location>
</feature>
<feature type="region of interest" description="Disordered" evidence="2">
    <location>
        <begin position="1026"/>
        <end position="1068"/>
    </location>
</feature>
<feature type="compositionally biased region" description="Low complexity" evidence="2">
    <location>
        <begin position="1583"/>
        <end position="1601"/>
    </location>
</feature>
<feature type="region of interest" description="Disordered" evidence="2">
    <location>
        <begin position="1"/>
        <end position="239"/>
    </location>
</feature>
<feature type="compositionally biased region" description="Basic residues" evidence="2">
    <location>
        <begin position="1660"/>
        <end position="1690"/>
    </location>
</feature>
<feature type="coiled-coil region" evidence="1">
    <location>
        <begin position="509"/>
        <end position="631"/>
    </location>
</feature>
<feature type="compositionally biased region" description="Basic and acidic residues" evidence="2">
    <location>
        <begin position="322"/>
        <end position="342"/>
    </location>
</feature>
<organism evidence="3 4">
    <name type="scientific">Candida viswanathii</name>
    <dbReference type="NCBI Taxonomy" id="5486"/>
    <lineage>
        <taxon>Eukaryota</taxon>
        <taxon>Fungi</taxon>
        <taxon>Dikarya</taxon>
        <taxon>Ascomycota</taxon>
        <taxon>Saccharomycotina</taxon>
        <taxon>Pichiomycetes</taxon>
        <taxon>Debaryomycetaceae</taxon>
        <taxon>Candida/Lodderomyces clade</taxon>
        <taxon>Candida</taxon>
    </lineage>
</organism>
<feature type="compositionally biased region" description="Acidic residues" evidence="2">
    <location>
        <begin position="1220"/>
        <end position="1230"/>
    </location>
</feature>
<proteinExistence type="predicted"/>